<dbReference type="SUPFAM" id="SSF52374">
    <property type="entry name" value="Nucleotidylyl transferase"/>
    <property type="match status" value="1"/>
</dbReference>
<evidence type="ECO:0000256" key="13">
    <source>
        <dbReference type="SAM" id="MobiDB-lite"/>
    </source>
</evidence>
<keyword evidence="4" id="KW-0963">Cytoplasm</keyword>
<feature type="region of interest" description="Disordered" evidence="13">
    <location>
        <begin position="339"/>
        <end position="381"/>
    </location>
</feature>
<accession>A0A6G1I5G9</accession>
<evidence type="ECO:0000256" key="9">
    <source>
        <dbReference type="ARBA" id="ARBA00023146"/>
    </source>
</evidence>
<dbReference type="InterPro" id="IPR050489">
    <property type="entry name" value="Tyr-tRNA_synthase"/>
</dbReference>
<dbReference type="GO" id="GO:0005737">
    <property type="term" value="C:cytoplasm"/>
    <property type="evidence" value="ECO:0007669"/>
    <property type="project" value="UniProtKB-SubCell"/>
</dbReference>
<dbReference type="OrthoDB" id="197206at2759"/>
<dbReference type="GO" id="GO:0006437">
    <property type="term" value="P:tyrosyl-tRNA aminoacylation"/>
    <property type="evidence" value="ECO:0007669"/>
    <property type="project" value="InterPro"/>
</dbReference>
<dbReference type="GO" id="GO:0004831">
    <property type="term" value="F:tyrosine-tRNA ligase activity"/>
    <property type="evidence" value="ECO:0007669"/>
    <property type="project" value="UniProtKB-EC"/>
</dbReference>
<dbReference type="Gene3D" id="3.40.50.620">
    <property type="entry name" value="HUPs"/>
    <property type="match status" value="1"/>
</dbReference>
<dbReference type="AlphaFoldDB" id="A0A6G1I5G9"/>
<keyword evidence="15" id="KW-1185">Reference proteome</keyword>
<comment type="catalytic activity">
    <reaction evidence="11 12">
        <text>tRNA(Tyr) + L-tyrosine + ATP = L-tyrosyl-tRNA(Tyr) + AMP + diphosphate + H(+)</text>
        <dbReference type="Rhea" id="RHEA:10220"/>
        <dbReference type="Rhea" id="RHEA-COMP:9706"/>
        <dbReference type="Rhea" id="RHEA-COMP:9707"/>
        <dbReference type="ChEBI" id="CHEBI:15378"/>
        <dbReference type="ChEBI" id="CHEBI:30616"/>
        <dbReference type="ChEBI" id="CHEBI:33019"/>
        <dbReference type="ChEBI" id="CHEBI:58315"/>
        <dbReference type="ChEBI" id="CHEBI:78442"/>
        <dbReference type="ChEBI" id="CHEBI:78536"/>
        <dbReference type="ChEBI" id="CHEBI:456215"/>
        <dbReference type="EC" id="6.1.1.1"/>
    </reaction>
</comment>
<dbReference type="GO" id="GO:0005524">
    <property type="term" value="F:ATP binding"/>
    <property type="evidence" value="ECO:0007669"/>
    <property type="project" value="UniProtKB-KW"/>
</dbReference>
<evidence type="ECO:0000256" key="2">
    <source>
        <dbReference type="ARBA" id="ARBA00005594"/>
    </source>
</evidence>
<keyword evidence="5 12" id="KW-0436">Ligase</keyword>
<name>A0A6G1I5G9_9PEZI</name>
<organism evidence="14 15">
    <name type="scientific">Trichodelitschia bisporula</name>
    <dbReference type="NCBI Taxonomy" id="703511"/>
    <lineage>
        <taxon>Eukaryota</taxon>
        <taxon>Fungi</taxon>
        <taxon>Dikarya</taxon>
        <taxon>Ascomycota</taxon>
        <taxon>Pezizomycotina</taxon>
        <taxon>Dothideomycetes</taxon>
        <taxon>Dothideomycetes incertae sedis</taxon>
        <taxon>Phaeotrichales</taxon>
        <taxon>Phaeotrichaceae</taxon>
        <taxon>Trichodelitschia</taxon>
    </lineage>
</organism>
<dbReference type="NCBIfam" id="NF006330">
    <property type="entry name" value="PRK08560.1"/>
    <property type="match status" value="1"/>
</dbReference>
<protein>
    <recommendedName>
        <fullName evidence="3 12">Tyrosine--tRNA ligase</fullName>
        <ecNumber evidence="3 12">6.1.1.1</ecNumber>
    </recommendedName>
    <alternativeName>
        <fullName evidence="10 12">Tyrosyl-tRNA synthetase</fullName>
    </alternativeName>
</protein>
<sequence length="399" mass="44336">MATDTALSAQERLALINKNLAEVLNPEIIEDVIVKQNRPLSVYWGTATTGRPHCGYFVPVMKIGELLRAGCRVKILLADIHAFLDAMKAPMELVKFRAQYYRFCITALLQAVNVPIDRLEFVLGSSYQLSPEYTMDLFKITSVVSEHDSKKAGSEVVKQEKDAKLSGLIYPLMQALDEEHLGVDAQFGGVDQRKIFALAMDALPRLGYKVRAHLMNPMVPGLQGGKMSASDPDSKIDLLDPPDVIQKKLRKAFAQPKVVEGNGLLSFIEYVLLPAGSLKHGEPLFEVPRHDAETLVYTDIKKIHSDYENDILTPQLLKPAISSALIELMKPIQEAYNSSPEWQANQRQAYPPPEEKKKKVKKDKGNRYPGGAKPEVPAPNAEAIEDLEKLKLESKPADA</sequence>
<dbReference type="PANTHER" id="PTHR46264">
    <property type="entry name" value="TYROSINE-TRNA LIGASE"/>
    <property type="match status" value="1"/>
</dbReference>
<dbReference type="InterPro" id="IPR023617">
    <property type="entry name" value="Tyr-tRNA-ligase_arc/euk-type"/>
</dbReference>
<evidence type="ECO:0000256" key="3">
    <source>
        <dbReference type="ARBA" id="ARBA00013160"/>
    </source>
</evidence>
<evidence type="ECO:0000256" key="5">
    <source>
        <dbReference type="ARBA" id="ARBA00022598"/>
    </source>
</evidence>
<comment type="subcellular location">
    <subcellularLocation>
        <location evidence="1">Cytoplasm</location>
    </subcellularLocation>
</comment>
<gene>
    <name evidence="14" type="ORF">EJ06DRAFT_528181</name>
</gene>
<dbReference type="PIRSF" id="PIRSF006588">
    <property type="entry name" value="TyrRS_arch_euk"/>
    <property type="match status" value="1"/>
</dbReference>
<evidence type="ECO:0000256" key="11">
    <source>
        <dbReference type="ARBA" id="ARBA00048248"/>
    </source>
</evidence>
<evidence type="ECO:0000256" key="10">
    <source>
        <dbReference type="ARBA" id="ARBA00033323"/>
    </source>
</evidence>
<evidence type="ECO:0000256" key="7">
    <source>
        <dbReference type="ARBA" id="ARBA00022840"/>
    </source>
</evidence>
<evidence type="ECO:0000256" key="8">
    <source>
        <dbReference type="ARBA" id="ARBA00022917"/>
    </source>
</evidence>
<dbReference type="NCBIfam" id="TIGR00234">
    <property type="entry name" value="tyrS"/>
    <property type="match status" value="1"/>
</dbReference>
<dbReference type="EC" id="6.1.1.1" evidence="3 12"/>
<reference evidence="14" key="1">
    <citation type="journal article" date="2020" name="Stud. Mycol.">
        <title>101 Dothideomycetes genomes: a test case for predicting lifestyles and emergence of pathogens.</title>
        <authorList>
            <person name="Haridas S."/>
            <person name="Albert R."/>
            <person name="Binder M."/>
            <person name="Bloem J."/>
            <person name="Labutti K."/>
            <person name="Salamov A."/>
            <person name="Andreopoulos B."/>
            <person name="Baker S."/>
            <person name="Barry K."/>
            <person name="Bills G."/>
            <person name="Bluhm B."/>
            <person name="Cannon C."/>
            <person name="Castanera R."/>
            <person name="Culley D."/>
            <person name="Daum C."/>
            <person name="Ezra D."/>
            <person name="Gonzalez J."/>
            <person name="Henrissat B."/>
            <person name="Kuo A."/>
            <person name="Liang C."/>
            <person name="Lipzen A."/>
            <person name="Lutzoni F."/>
            <person name="Magnuson J."/>
            <person name="Mondo S."/>
            <person name="Nolan M."/>
            <person name="Ohm R."/>
            <person name="Pangilinan J."/>
            <person name="Park H.-J."/>
            <person name="Ramirez L."/>
            <person name="Alfaro M."/>
            <person name="Sun H."/>
            <person name="Tritt A."/>
            <person name="Yoshinaga Y."/>
            <person name="Zwiers L.-H."/>
            <person name="Turgeon B."/>
            <person name="Goodwin S."/>
            <person name="Spatafora J."/>
            <person name="Crous P."/>
            <person name="Grigoriev I."/>
        </authorList>
    </citation>
    <scope>NUCLEOTIDE SEQUENCE</scope>
    <source>
        <strain evidence="14">CBS 262.69</strain>
    </source>
</reference>
<keyword evidence="8 12" id="KW-0648">Protein biosynthesis</keyword>
<dbReference type="Proteomes" id="UP000799640">
    <property type="component" value="Unassembled WGS sequence"/>
</dbReference>
<proteinExistence type="inferred from homology"/>
<dbReference type="EMBL" id="ML996690">
    <property type="protein sequence ID" value="KAF2403235.1"/>
    <property type="molecule type" value="Genomic_DNA"/>
</dbReference>
<keyword evidence="7 12" id="KW-0067">ATP-binding</keyword>
<feature type="compositionally biased region" description="Polar residues" evidence="13">
    <location>
        <begin position="339"/>
        <end position="348"/>
    </location>
</feature>
<dbReference type="Pfam" id="PF00579">
    <property type="entry name" value="tRNA-synt_1b"/>
    <property type="match status" value="1"/>
</dbReference>
<evidence type="ECO:0000256" key="6">
    <source>
        <dbReference type="ARBA" id="ARBA00022741"/>
    </source>
</evidence>
<evidence type="ECO:0000256" key="1">
    <source>
        <dbReference type="ARBA" id="ARBA00004496"/>
    </source>
</evidence>
<comment type="similarity">
    <text evidence="2 12">Belongs to the class-I aminoacyl-tRNA synthetase family.</text>
</comment>
<evidence type="ECO:0000256" key="4">
    <source>
        <dbReference type="ARBA" id="ARBA00022490"/>
    </source>
</evidence>
<dbReference type="InterPro" id="IPR014729">
    <property type="entry name" value="Rossmann-like_a/b/a_fold"/>
</dbReference>
<dbReference type="Gene3D" id="1.10.240.10">
    <property type="entry name" value="Tyrosyl-Transfer RNA Synthetase"/>
    <property type="match status" value="1"/>
</dbReference>
<evidence type="ECO:0000313" key="15">
    <source>
        <dbReference type="Proteomes" id="UP000799640"/>
    </source>
</evidence>
<dbReference type="InterPro" id="IPR002307">
    <property type="entry name" value="Tyr-tRNA-ligase"/>
</dbReference>
<dbReference type="InterPro" id="IPR002305">
    <property type="entry name" value="aa-tRNA-synth_Ic"/>
</dbReference>
<dbReference type="PANTHER" id="PTHR46264:SF4">
    <property type="entry name" value="TYROSINE--TRNA LIGASE, CYTOPLASMIC"/>
    <property type="match status" value="1"/>
</dbReference>
<keyword evidence="9 12" id="KW-0030">Aminoacyl-tRNA synthetase</keyword>
<dbReference type="PRINTS" id="PR01040">
    <property type="entry name" value="TRNASYNTHTYR"/>
</dbReference>
<keyword evidence="6 12" id="KW-0547">Nucleotide-binding</keyword>
<evidence type="ECO:0000256" key="12">
    <source>
        <dbReference type="RuleBase" id="RU361234"/>
    </source>
</evidence>
<evidence type="ECO:0000313" key="14">
    <source>
        <dbReference type="EMBL" id="KAF2403235.1"/>
    </source>
</evidence>
<dbReference type="FunFam" id="3.40.50.620:FF:000040">
    <property type="entry name" value="Tyrosine--tRNA ligase"/>
    <property type="match status" value="1"/>
</dbReference>